<evidence type="ECO:0000313" key="13">
    <source>
        <dbReference type="Proteomes" id="UP000887229"/>
    </source>
</evidence>
<keyword evidence="8" id="KW-0378">Hydrolase</keyword>
<dbReference type="EC" id="3.5.4.4" evidence="4"/>
<dbReference type="EMBL" id="MU251247">
    <property type="protein sequence ID" value="KAG9256785.1"/>
    <property type="molecule type" value="Genomic_DNA"/>
</dbReference>
<proteinExistence type="inferred from homology"/>
<sequence length="597" mass="68451">MSNSIINFLSQTPGSTRMGDTPKDKEAANYIAAAQQRTMPAHLASPKWRDLSTSISTGFQDEETYMRQREKLQQQEKSLAFDFRCKSRATDKEVRANSIIQALRRNDNQNIYGNATPRIGHQGQQHGRFAGDHFLSDVDLISQTSLFNVARRMPKGAHLHVHFNACLPPEVLLNIAKDMERMFITSDKPLTSKEAFDTCELQFSLVCKGKEKRGNIFSETYTDRQHMPFQHFLLEFRDMRADMKVDTWLVEKLMFSEDEAYNTRQTAHGAWRKFNGRTRMMKGLINYETAYRRYTRLLLEDFTRDGISYAEIRPNFMTSNHLLQDDGEKTIDNAGIMEIIIQVVEEYQREMHAKGGFFGGLKVIYCTPRSFRKDQIAESLQECLEFKKRWPKWIAGFDIIGEEAAGHPLKHFIPEFLQFQKECAEAAVSIPFLFHCGETLDDPEGNLLDALLLGAKRIGHGFALARHPYVMQHMKARGVCLELCPISNEILGLTGRVGGHTMYELLANNVHCTVNSDNGTLFRSSLSHDFYQVMVGKADMGLAGWKQLILWSLEHSCMEDSERLQALEAWQRQWEDFLTWILKVYGPVVESKDVASN</sequence>
<keyword evidence="6" id="KW-0479">Metal-binding</keyword>
<evidence type="ECO:0000256" key="1">
    <source>
        <dbReference type="ARBA" id="ARBA00001947"/>
    </source>
</evidence>
<evidence type="ECO:0000256" key="4">
    <source>
        <dbReference type="ARBA" id="ARBA00012784"/>
    </source>
</evidence>
<evidence type="ECO:0000256" key="3">
    <source>
        <dbReference type="ARBA" id="ARBA00006083"/>
    </source>
</evidence>
<keyword evidence="7" id="KW-0732">Signal</keyword>
<reference evidence="12" key="1">
    <citation type="journal article" date="2021" name="IMA Fungus">
        <title>Genomic characterization of three marine fungi, including Emericellopsis atlantica sp. nov. with signatures of a generalist lifestyle and marine biomass degradation.</title>
        <authorList>
            <person name="Hagestad O.C."/>
            <person name="Hou L."/>
            <person name="Andersen J.H."/>
            <person name="Hansen E.H."/>
            <person name="Altermark B."/>
            <person name="Li C."/>
            <person name="Kuhnert E."/>
            <person name="Cox R.J."/>
            <person name="Crous P.W."/>
            <person name="Spatafora J.W."/>
            <person name="Lail K."/>
            <person name="Amirebrahimi M."/>
            <person name="Lipzen A."/>
            <person name="Pangilinan J."/>
            <person name="Andreopoulos W."/>
            <person name="Hayes R.D."/>
            <person name="Ng V."/>
            <person name="Grigoriev I.V."/>
            <person name="Jackson S.A."/>
            <person name="Sutton T.D.S."/>
            <person name="Dobson A.D.W."/>
            <person name="Rama T."/>
        </authorList>
    </citation>
    <scope>NUCLEOTIDE SEQUENCE</scope>
    <source>
        <strain evidence="12">TS7</strain>
    </source>
</reference>
<dbReference type="PANTHER" id="PTHR11409">
    <property type="entry name" value="ADENOSINE DEAMINASE"/>
    <property type="match status" value="1"/>
</dbReference>
<feature type="compositionally biased region" description="Polar residues" evidence="10">
    <location>
        <begin position="1"/>
        <end position="15"/>
    </location>
</feature>
<feature type="region of interest" description="Disordered" evidence="10">
    <location>
        <begin position="1"/>
        <end position="23"/>
    </location>
</feature>
<protein>
    <recommendedName>
        <fullName evidence="4">adenosine deaminase</fullName>
        <ecNumber evidence="4">3.5.4.4</ecNumber>
    </recommendedName>
</protein>
<accession>A0A9P8CS34</accession>
<gene>
    <name evidence="12" type="ORF">F5Z01DRAFT_649066</name>
</gene>
<evidence type="ECO:0000256" key="9">
    <source>
        <dbReference type="ARBA" id="ARBA00047764"/>
    </source>
</evidence>
<dbReference type="Proteomes" id="UP000887229">
    <property type="component" value="Unassembled WGS sequence"/>
</dbReference>
<organism evidence="12 13">
    <name type="scientific">Emericellopsis atlantica</name>
    <dbReference type="NCBI Taxonomy" id="2614577"/>
    <lineage>
        <taxon>Eukaryota</taxon>
        <taxon>Fungi</taxon>
        <taxon>Dikarya</taxon>
        <taxon>Ascomycota</taxon>
        <taxon>Pezizomycotina</taxon>
        <taxon>Sordariomycetes</taxon>
        <taxon>Hypocreomycetidae</taxon>
        <taxon>Hypocreales</taxon>
        <taxon>Bionectriaceae</taxon>
        <taxon>Emericellopsis</taxon>
    </lineage>
</organism>
<comment type="cofactor">
    <cofactor evidence="1">
        <name>Zn(2+)</name>
        <dbReference type="ChEBI" id="CHEBI:29105"/>
    </cofactor>
</comment>
<dbReference type="PANTHER" id="PTHR11409:SF37">
    <property type="entry name" value="ADENOSINE DEAMINASE DOMAIN-CONTAINING PROTEIN"/>
    <property type="match status" value="1"/>
</dbReference>
<comment type="similarity">
    <text evidence="3">Belongs to the metallo-dependent hydrolases superfamily. Adenosine and AMP deaminases family. ADGF subfamily.</text>
</comment>
<dbReference type="FunFam" id="3.20.20.140:FF:000017">
    <property type="entry name" value="Adenosine deaminase 2"/>
    <property type="match status" value="1"/>
</dbReference>
<evidence type="ECO:0000256" key="5">
    <source>
        <dbReference type="ARBA" id="ARBA00022525"/>
    </source>
</evidence>
<comment type="subcellular location">
    <subcellularLocation>
        <location evidence="2">Secreted</location>
    </subcellularLocation>
</comment>
<dbReference type="OrthoDB" id="7202371at2759"/>
<dbReference type="GO" id="GO:0004000">
    <property type="term" value="F:adenosine deaminase activity"/>
    <property type="evidence" value="ECO:0007669"/>
    <property type="project" value="TreeGrafter"/>
</dbReference>
<evidence type="ECO:0000256" key="7">
    <source>
        <dbReference type="ARBA" id="ARBA00022729"/>
    </source>
</evidence>
<evidence type="ECO:0000313" key="12">
    <source>
        <dbReference type="EMBL" id="KAG9256785.1"/>
    </source>
</evidence>
<dbReference type="Gene3D" id="3.20.20.140">
    <property type="entry name" value="Metal-dependent hydrolases"/>
    <property type="match status" value="1"/>
</dbReference>
<dbReference type="InterPro" id="IPR001365">
    <property type="entry name" value="A_deaminase_dom"/>
</dbReference>
<comment type="caution">
    <text evidence="12">The sequence shown here is derived from an EMBL/GenBank/DDBJ whole genome shotgun (WGS) entry which is preliminary data.</text>
</comment>
<dbReference type="AlphaFoldDB" id="A0A9P8CS34"/>
<dbReference type="GO" id="GO:0005576">
    <property type="term" value="C:extracellular region"/>
    <property type="evidence" value="ECO:0007669"/>
    <property type="project" value="UniProtKB-SubCell"/>
</dbReference>
<dbReference type="Pfam" id="PF00962">
    <property type="entry name" value="A_deaminase"/>
    <property type="match status" value="1"/>
</dbReference>
<keyword evidence="13" id="KW-1185">Reference proteome</keyword>
<keyword evidence="5" id="KW-0964">Secreted</keyword>
<evidence type="ECO:0000256" key="8">
    <source>
        <dbReference type="ARBA" id="ARBA00022801"/>
    </source>
</evidence>
<dbReference type="GO" id="GO:0006154">
    <property type="term" value="P:adenosine catabolic process"/>
    <property type="evidence" value="ECO:0007669"/>
    <property type="project" value="TreeGrafter"/>
</dbReference>
<dbReference type="GO" id="GO:0046872">
    <property type="term" value="F:metal ion binding"/>
    <property type="evidence" value="ECO:0007669"/>
    <property type="project" value="UniProtKB-KW"/>
</dbReference>
<evidence type="ECO:0000256" key="6">
    <source>
        <dbReference type="ARBA" id="ARBA00022723"/>
    </source>
</evidence>
<dbReference type="RefSeq" id="XP_046120709.1">
    <property type="nucleotide sequence ID" value="XM_046263073.1"/>
</dbReference>
<dbReference type="GO" id="GO:0046103">
    <property type="term" value="P:inosine biosynthetic process"/>
    <property type="evidence" value="ECO:0007669"/>
    <property type="project" value="TreeGrafter"/>
</dbReference>
<evidence type="ECO:0000256" key="10">
    <source>
        <dbReference type="SAM" id="MobiDB-lite"/>
    </source>
</evidence>
<dbReference type="InterPro" id="IPR006330">
    <property type="entry name" value="Ado/ade_deaminase"/>
</dbReference>
<evidence type="ECO:0000259" key="11">
    <source>
        <dbReference type="Pfam" id="PF00962"/>
    </source>
</evidence>
<name>A0A9P8CS34_9HYPO</name>
<dbReference type="GeneID" id="70293976"/>
<dbReference type="InterPro" id="IPR032466">
    <property type="entry name" value="Metal_Hydrolase"/>
</dbReference>
<evidence type="ECO:0000256" key="2">
    <source>
        <dbReference type="ARBA" id="ARBA00004613"/>
    </source>
</evidence>
<feature type="domain" description="Adenosine deaminase" evidence="11">
    <location>
        <begin position="259"/>
        <end position="567"/>
    </location>
</feature>
<dbReference type="SUPFAM" id="SSF51556">
    <property type="entry name" value="Metallo-dependent hydrolases"/>
    <property type="match status" value="1"/>
</dbReference>
<comment type="catalytic activity">
    <reaction evidence="9">
        <text>adenosine + H2O + H(+) = inosine + NH4(+)</text>
        <dbReference type="Rhea" id="RHEA:24408"/>
        <dbReference type="ChEBI" id="CHEBI:15377"/>
        <dbReference type="ChEBI" id="CHEBI:15378"/>
        <dbReference type="ChEBI" id="CHEBI:16335"/>
        <dbReference type="ChEBI" id="CHEBI:17596"/>
        <dbReference type="ChEBI" id="CHEBI:28938"/>
        <dbReference type="EC" id="3.5.4.4"/>
    </reaction>
</comment>